<comment type="caution">
    <text evidence="1">The sequence shown here is derived from an EMBL/GenBank/DDBJ whole genome shotgun (WGS) entry which is preliminary data.</text>
</comment>
<protein>
    <submittedName>
        <fullName evidence="1">Uncharacterized protein</fullName>
    </submittedName>
</protein>
<proteinExistence type="predicted"/>
<dbReference type="Proteomes" id="UP000714275">
    <property type="component" value="Unassembled WGS sequence"/>
</dbReference>
<dbReference type="OrthoDB" id="3233403at2759"/>
<sequence>MGFAALLAAAEYEDDKSIGLAIAILALAEKKRAWSNRHGSSEPRQMSTVPVFYQLATFLCHLGGELGLETAGVMSVAEGTVYLYLSCICQALRNICNDHVFGVTSAPTIVPGLKFAGGATRFQGTGCVVGWVYGGGRVFEVIGTAQRMDLQHDLGCVVHCQISELQLWCTIPK</sequence>
<gene>
    <name evidence="1" type="ORF">EV702DRAFT_1053249</name>
</gene>
<reference evidence="1" key="1">
    <citation type="journal article" date="2020" name="New Phytol.">
        <title>Comparative genomics reveals dynamic genome evolution in host specialist ectomycorrhizal fungi.</title>
        <authorList>
            <person name="Lofgren L.A."/>
            <person name="Nguyen N.H."/>
            <person name="Vilgalys R."/>
            <person name="Ruytinx J."/>
            <person name="Liao H.L."/>
            <person name="Branco S."/>
            <person name="Kuo A."/>
            <person name="LaButti K."/>
            <person name="Lipzen A."/>
            <person name="Andreopoulos W."/>
            <person name="Pangilinan J."/>
            <person name="Riley R."/>
            <person name="Hundley H."/>
            <person name="Na H."/>
            <person name="Barry K."/>
            <person name="Grigoriev I.V."/>
            <person name="Stajich J.E."/>
            <person name="Kennedy P.G."/>
        </authorList>
    </citation>
    <scope>NUCLEOTIDE SEQUENCE</scope>
    <source>
        <strain evidence="1">DOB743</strain>
    </source>
</reference>
<evidence type="ECO:0000313" key="1">
    <source>
        <dbReference type="EMBL" id="KAG1761004.1"/>
    </source>
</evidence>
<evidence type="ECO:0000313" key="2">
    <source>
        <dbReference type="Proteomes" id="UP000714275"/>
    </source>
</evidence>
<name>A0A9P6ZEZ7_9AGAM</name>
<accession>A0A9P6ZEZ7</accession>
<dbReference type="EMBL" id="JABBWD010000407">
    <property type="protein sequence ID" value="KAG1761004.1"/>
    <property type="molecule type" value="Genomic_DNA"/>
</dbReference>
<keyword evidence="2" id="KW-1185">Reference proteome</keyword>
<dbReference type="AlphaFoldDB" id="A0A9P6ZEZ7"/>
<organism evidence="1 2">
    <name type="scientific">Suillus placidus</name>
    <dbReference type="NCBI Taxonomy" id="48579"/>
    <lineage>
        <taxon>Eukaryota</taxon>
        <taxon>Fungi</taxon>
        <taxon>Dikarya</taxon>
        <taxon>Basidiomycota</taxon>
        <taxon>Agaricomycotina</taxon>
        <taxon>Agaricomycetes</taxon>
        <taxon>Agaricomycetidae</taxon>
        <taxon>Boletales</taxon>
        <taxon>Suillineae</taxon>
        <taxon>Suillaceae</taxon>
        <taxon>Suillus</taxon>
    </lineage>
</organism>